<reference evidence="1 2" key="2">
    <citation type="submission" date="2009-02" db="EMBL/GenBank/DDBJ databases">
        <title>Draft genome sequence of Holdemania filiformis DSM 12042.</title>
        <authorList>
            <person name="Sudarsanam P."/>
            <person name="Ley R."/>
            <person name="Guruge J."/>
            <person name="Turnbaugh P.J."/>
            <person name="Mahowald M."/>
            <person name="Liep D."/>
            <person name="Gordon J."/>
        </authorList>
    </citation>
    <scope>NUCLEOTIDE SEQUENCE [LARGE SCALE GENOMIC DNA]</scope>
    <source>
        <strain evidence="1 2">DSM 12042</strain>
    </source>
</reference>
<dbReference type="AlphaFoldDB" id="B9Y2K6"/>
<evidence type="ECO:0000313" key="2">
    <source>
        <dbReference type="Proteomes" id="UP000005950"/>
    </source>
</evidence>
<dbReference type="HOGENOM" id="CLU_3217184_0_0_9"/>
<protein>
    <submittedName>
        <fullName evidence="1">Uncharacterized protein</fullName>
    </submittedName>
</protein>
<gene>
    <name evidence="1" type="ORF">HOLDEFILI_00031</name>
</gene>
<accession>B9Y2K6</accession>
<evidence type="ECO:0000313" key="1">
    <source>
        <dbReference type="EMBL" id="EEF69816.1"/>
    </source>
</evidence>
<comment type="caution">
    <text evidence="1">The sequence shown here is derived from an EMBL/GenBank/DDBJ whole genome shotgun (WGS) entry which is preliminary data.</text>
</comment>
<name>B9Y2K6_9FIRM</name>
<reference evidence="1 2" key="1">
    <citation type="submission" date="2008-12" db="EMBL/GenBank/DDBJ databases">
        <authorList>
            <person name="Fulton L."/>
            <person name="Clifton S."/>
            <person name="Fulton B."/>
            <person name="Xu J."/>
            <person name="Minx P."/>
            <person name="Pepin K.H."/>
            <person name="Johnson M."/>
            <person name="Bhonagiri V."/>
            <person name="Nash W.E."/>
            <person name="Mardis E.R."/>
            <person name="Wilson R.K."/>
        </authorList>
    </citation>
    <scope>NUCLEOTIDE SEQUENCE [LARGE SCALE GENOMIC DNA]</scope>
    <source>
        <strain evidence="1 2">DSM 12042</strain>
    </source>
</reference>
<proteinExistence type="predicted"/>
<dbReference type="STRING" id="545696.HOLDEFILI_00031"/>
<organism evidence="1 2">
    <name type="scientific">Holdemania filiformis DSM 12042</name>
    <dbReference type="NCBI Taxonomy" id="545696"/>
    <lineage>
        <taxon>Bacteria</taxon>
        <taxon>Bacillati</taxon>
        <taxon>Bacillota</taxon>
        <taxon>Erysipelotrichia</taxon>
        <taxon>Erysipelotrichales</taxon>
        <taxon>Erysipelotrichaceae</taxon>
        <taxon>Holdemania</taxon>
    </lineage>
</organism>
<dbReference type="Proteomes" id="UP000005950">
    <property type="component" value="Unassembled WGS sequence"/>
</dbReference>
<dbReference type="EMBL" id="ACCF01000001">
    <property type="protein sequence ID" value="EEF69816.1"/>
    <property type="molecule type" value="Genomic_DNA"/>
</dbReference>
<sequence>MFLSCLKRNREPNEYKTSAFLCQLMAQSESDPIIERKKADIRVC</sequence>